<reference evidence="5 6" key="1">
    <citation type="submission" date="2015-06" db="EMBL/GenBank/DDBJ databases">
        <title>Draft genome of the ant-associated black yeast Phialophora attae CBS 131958.</title>
        <authorList>
            <person name="Moreno L.F."/>
            <person name="Stielow B.J."/>
            <person name="de Hoog S."/>
            <person name="Vicente V.A."/>
            <person name="Weiss V.A."/>
            <person name="de Vries M."/>
            <person name="Cruz L.M."/>
            <person name="Souza E.M."/>
        </authorList>
    </citation>
    <scope>NUCLEOTIDE SEQUENCE [LARGE SCALE GENOMIC DNA]</scope>
    <source>
        <strain evidence="5 6">CBS 131958</strain>
    </source>
</reference>
<dbReference type="InterPro" id="IPR000008">
    <property type="entry name" value="C2_dom"/>
</dbReference>
<feature type="region of interest" description="Disordered" evidence="3">
    <location>
        <begin position="528"/>
        <end position="547"/>
    </location>
</feature>
<dbReference type="InterPro" id="IPR035892">
    <property type="entry name" value="C2_domain_sf"/>
</dbReference>
<sequence>MAADLMTKLTQEGGGESAEFLNDIVKLLWPNINAAGSKMVKEIVEPMFKTMLPGPLSTLQYDYFPFKSSGVEARPLPMLRSSVRDGGYILDRGARVTDGWPQLLVSDGEQLFSPLLYLGPVPLRVSNAKTTKSDVDGIKLDLNVDWVGKADIEMDADYIPALGVESIELHGRLSILLCPLTNVIPLIGAAQISFVNPPVLKLDFTGAANVADFSLIDDTVRGIILGIINSMFTLPNRFLLKLDANADYFKTYHYPVGMLRLTVEKAHGFSEESKGSARRLFNKLTAAAPDCYAKVELGGEPAWNTQTKSNTHNPAWNETHDFVVSDFDQMVKVDVYDSDVNSDDQVGLGVTTVRELLLKGGKQELPLLLKEKETSGRVNISGQFFKYVPDAGSLTASDHKGDGRLSGIASILIASAYGIKGEREKLKPSVVVTWGKDQRFQTAIKADAPGTDINNPSFDQSFRIPITTDLVGSNPDSFRIALLDGERELGAADIPFKQVAEANDRVLAQKFDVGNGATVRASIRVRGVVPGEGPPAQSQQTLPSRSK</sequence>
<dbReference type="VEuPathDB" id="FungiDB:AB675_4774"/>
<comment type="caution">
    <text evidence="5">The sequence shown here is derived from an EMBL/GenBank/DDBJ whole genome shotgun (WGS) entry which is preliminary data.</text>
</comment>
<dbReference type="CDD" id="cd00030">
    <property type="entry name" value="C2"/>
    <property type="match status" value="1"/>
</dbReference>
<evidence type="ECO:0000313" key="6">
    <source>
        <dbReference type="Proteomes" id="UP000038010"/>
    </source>
</evidence>
<evidence type="ECO:0000256" key="1">
    <source>
        <dbReference type="ARBA" id="ARBA00022692"/>
    </source>
</evidence>
<protein>
    <submittedName>
        <fullName evidence="5">Extended synaptotagmin-2</fullName>
    </submittedName>
</protein>
<keyword evidence="2" id="KW-0472">Membrane</keyword>
<dbReference type="AlphaFoldDB" id="A0A0N0NIL4"/>
<dbReference type="GO" id="GO:0005737">
    <property type="term" value="C:cytoplasm"/>
    <property type="evidence" value="ECO:0007669"/>
    <property type="project" value="UniProtKB-ARBA"/>
</dbReference>
<keyword evidence="1" id="KW-0812">Transmembrane</keyword>
<dbReference type="SUPFAM" id="SSF49562">
    <property type="entry name" value="C2 domain (Calcium/lipid-binding domain, CaLB)"/>
    <property type="match status" value="2"/>
</dbReference>
<dbReference type="Gene3D" id="2.60.40.150">
    <property type="entry name" value="C2 domain"/>
    <property type="match status" value="2"/>
</dbReference>
<dbReference type="PANTHER" id="PTHR45761">
    <property type="entry name" value="EXTENDED SYNAPTOTAGMIN-LIKE PROTEIN 2, ISOFORM C"/>
    <property type="match status" value="1"/>
</dbReference>
<evidence type="ECO:0000259" key="4">
    <source>
        <dbReference type="PROSITE" id="PS50004"/>
    </source>
</evidence>
<organism evidence="5 6">
    <name type="scientific">Cyphellophora attinorum</name>
    <dbReference type="NCBI Taxonomy" id="1664694"/>
    <lineage>
        <taxon>Eukaryota</taxon>
        <taxon>Fungi</taxon>
        <taxon>Dikarya</taxon>
        <taxon>Ascomycota</taxon>
        <taxon>Pezizomycotina</taxon>
        <taxon>Eurotiomycetes</taxon>
        <taxon>Chaetothyriomycetidae</taxon>
        <taxon>Chaetothyriales</taxon>
        <taxon>Cyphellophoraceae</taxon>
        <taxon>Cyphellophora</taxon>
    </lineage>
</organism>
<dbReference type="CDD" id="cd21670">
    <property type="entry name" value="SMP_ESyt"/>
    <property type="match status" value="1"/>
</dbReference>
<dbReference type="Pfam" id="PF00168">
    <property type="entry name" value="C2"/>
    <property type="match status" value="2"/>
</dbReference>
<keyword evidence="2" id="KW-1133">Transmembrane helix</keyword>
<feature type="compositionally biased region" description="Polar residues" evidence="3">
    <location>
        <begin position="536"/>
        <end position="547"/>
    </location>
</feature>
<accession>A0A0N0NIL4</accession>
<keyword evidence="6" id="KW-1185">Reference proteome</keyword>
<evidence type="ECO:0000256" key="3">
    <source>
        <dbReference type="SAM" id="MobiDB-lite"/>
    </source>
</evidence>
<dbReference type="EMBL" id="LFJN01000038">
    <property type="protein sequence ID" value="KPI35579.1"/>
    <property type="molecule type" value="Genomic_DNA"/>
</dbReference>
<dbReference type="RefSeq" id="XP_017995542.1">
    <property type="nucleotide sequence ID" value="XM_018144936.1"/>
</dbReference>
<name>A0A0N0NIL4_9EURO</name>
<evidence type="ECO:0000256" key="2">
    <source>
        <dbReference type="ARBA" id="ARBA00022989"/>
    </source>
</evidence>
<dbReference type="OrthoDB" id="1029639at2759"/>
<evidence type="ECO:0000313" key="5">
    <source>
        <dbReference type="EMBL" id="KPI35579.1"/>
    </source>
</evidence>
<dbReference type="Proteomes" id="UP000038010">
    <property type="component" value="Unassembled WGS sequence"/>
</dbReference>
<proteinExistence type="predicted"/>
<dbReference type="GeneID" id="28736815"/>
<dbReference type="PANTHER" id="PTHR45761:SF1">
    <property type="entry name" value="EXTENDED SYNAPTOTAGMIN-LIKE PROTEIN 2, ISOFORM C"/>
    <property type="match status" value="1"/>
</dbReference>
<dbReference type="PROSITE" id="PS50004">
    <property type="entry name" value="C2"/>
    <property type="match status" value="1"/>
</dbReference>
<dbReference type="Pfam" id="PF17047">
    <property type="entry name" value="SMP_LBD"/>
    <property type="match status" value="1"/>
</dbReference>
<dbReference type="SMART" id="SM00239">
    <property type="entry name" value="C2"/>
    <property type="match status" value="2"/>
</dbReference>
<feature type="domain" description="C2" evidence="4">
    <location>
        <begin position="234"/>
        <end position="367"/>
    </location>
</feature>
<dbReference type="STRING" id="1664694.A0A0N0NIL4"/>
<dbReference type="InterPro" id="IPR051634">
    <property type="entry name" value="Extended_Synaptotagmin"/>
</dbReference>
<dbReference type="InterPro" id="IPR039010">
    <property type="entry name" value="Synaptotagmin_SMP"/>
</dbReference>
<gene>
    <name evidence="5" type="ORF">AB675_4774</name>
</gene>